<dbReference type="SUPFAM" id="SSF55120">
    <property type="entry name" value="Pseudouridine synthase"/>
    <property type="match status" value="2"/>
</dbReference>
<dbReference type="PANTHER" id="PTHR13326">
    <property type="entry name" value="TRNA PSEUDOURIDINE SYNTHASE D"/>
    <property type="match status" value="1"/>
</dbReference>
<sequence length="958" mass="96816">MASEADVGITQFATPGLCGFTCLIKHRYSDFQVSEIGPDGAVARLTSTAFVPEARRAAEAADARRGDLTADGAAAAASEFEGIAGRENAERLRAFLEALLARQEASGDAAAGGGDGEPLSATLLPLASREARTAVHAFVRSDPRLPPLASDAVEDPAGSGERAIQITPRAPEAGGGRGGRGRGGPGQGQKRGRGEWQHDGWPGGSGRRYVKFVLYKENMETQASLKALRMCMCAGACACAPVALNMLSGLLAGAADVRGGSRGGRRGGRGAPAAGARGAGFGIAGTKDKRGITAQWVTLFKVHPARLAALNGRLRGIKLGDFDFAPEGLQLGQLLGNRFRLALRDVRGADEAQLEAACAAVKARGFVNYFGMQRFGTGGAPTHAVGALLLRREWEAAARLLMAPGVDDWQEAAEARRLFLEKGDAQAALDRLPRFLVAERAMLSVLAGGRGGGRGGRGGGRGGAFGGRGRGGQQRQEEGQPQTGDGEQVEQQQQQQQQAAAAPPDWAAALSAVPRTLRMMYLHAWQSRLWNAAASERVARFGVARAVEGDLVLLPAAGSGGGGGGGGGGSGGADEADGEARAVGASAAEAGAASGGGAGAEGGGVDELEALYADGDDGGAEGEGEGGAEGEGGDENAAKRPRREAAGSGTEGDGGGAAGGDGGAGAEAAAGGDAAPTRGAAARLARVHIVTAAEAEAGRFGIGDVVLPLPGYQVIYPTHSAGRELYRRLAAESGVDLESGAALPRPEPPQQQGQQQQQQTAAGVRLAAEFDLASVSGDYRRLVHIPADLDWRAVRYSHPDQEALLSTDWEALVARQRADADAAAAAAAADAAAAAAAAAAAEDPGAGGPDGGDALPPPPPLAGWPDGAAGGQQPPRPQQGVPQQAEGQQAGAGDFLGLLLEFSLPPSSYATMLLRELTRESTTKADQKAKSLRGRAGAGGAEGEGAEAADGEGAGPSN</sequence>
<evidence type="ECO:0000313" key="6">
    <source>
        <dbReference type="EMBL" id="GBG00206.1"/>
    </source>
</evidence>
<dbReference type="PIRSF" id="PIRSF037016">
    <property type="entry name" value="Pseudouridin_synth_euk_prd"/>
    <property type="match status" value="1"/>
</dbReference>
<evidence type="ECO:0000259" key="5">
    <source>
        <dbReference type="PROSITE" id="PS50984"/>
    </source>
</evidence>
<dbReference type="InterPro" id="IPR042214">
    <property type="entry name" value="TruD_catalytic"/>
</dbReference>
<dbReference type="FunCoup" id="A0A2V0PS98">
    <property type="interactions" value="1845"/>
</dbReference>
<dbReference type="OrthoDB" id="447290at2759"/>
<feature type="compositionally biased region" description="Low complexity" evidence="4">
    <location>
        <begin position="863"/>
        <end position="892"/>
    </location>
</feature>
<dbReference type="STRING" id="307507.A0A2V0PS98"/>
<feature type="compositionally biased region" description="Gly residues" evidence="4">
    <location>
        <begin position="173"/>
        <end position="189"/>
    </location>
</feature>
<protein>
    <recommendedName>
        <fullName evidence="5">TRUD domain-containing protein</fullName>
    </recommendedName>
</protein>
<dbReference type="PANTHER" id="PTHR13326:SF21">
    <property type="entry name" value="PSEUDOURIDYLATE SYNTHASE PUS7L"/>
    <property type="match status" value="1"/>
</dbReference>
<reference evidence="6 7" key="1">
    <citation type="journal article" date="2018" name="Sci. Rep.">
        <title>Raphidocelis subcapitata (=Pseudokirchneriella subcapitata) provides an insight into genome evolution and environmental adaptations in the Sphaeropleales.</title>
        <authorList>
            <person name="Suzuki S."/>
            <person name="Yamaguchi H."/>
            <person name="Nakajima N."/>
            <person name="Kawachi M."/>
        </authorList>
    </citation>
    <scope>NUCLEOTIDE SEQUENCE [LARGE SCALE GENOMIC DNA]</scope>
    <source>
        <strain evidence="6 7">NIES-35</strain>
    </source>
</reference>
<dbReference type="GO" id="GO:0008033">
    <property type="term" value="P:tRNA processing"/>
    <property type="evidence" value="ECO:0007669"/>
    <property type="project" value="UniProtKB-KW"/>
</dbReference>
<feature type="region of interest" description="Disordered" evidence="4">
    <location>
        <begin position="143"/>
        <end position="202"/>
    </location>
</feature>
<dbReference type="PROSITE" id="PS50984">
    <property type="entry name" value="TRUD"/>
    <property type="match status" value="1"/>
</dbReference>
<dbReference type="AlphaFoldDB" id="A0A2V0PS98"/>
<dbReference type="InterPro" id="IPR020119">
    <property type="entry name" value="PsdUridine_synth_TruD_CS"/>
</dbReference>
<dbReference type="CDD" id="cd02576">
    <property type="entry name" value="PseudoU_synth_ScPUS7"/>
    <property type="match status" value="1"/>
</dbReference>
<dbReference type="Proteomes" id="UP000247498">
    <property type="component" value="Unassembled WGS sequence"/>
</dbReference>
<feature type="compositionally biased region" description="Gly residues" evidence="4">
    <location>
        <begin position="558"/>
        <end position="572"/>
    </location>
</feature>
<organism evidence="6 7">
    <name type="scientific">Raphidocelis subcapitata</name>
    <dbReference type="NCBI Taxonomy" id="307507"/>
    <lineage>
        <taxon>Eukaryota</taxon>
        <taxon>Viridiplantae</taxon>
        <taxon>Chlorophyta</taxon>
        <taxon>core chlorophytes</taxon>
        <taxon>Chlorophyceae</taxon>
        <taxon>CS clade</taxon>
        <taxon>Sphaeropleales</taxon>
        <taxon>Selenastraceae</taxon>
        <taxon>Raphidocelis</taxon>
    </lineage>
</organism>
<evidence type="ECO:0000256" key="2">
    <source>
        <dbReference type="ARBA" id="ARBA00022694"/>
    </source>
</evidence>
<feature type="domain" description="TRUD" evidence="5">
    <location>
        <begin position="365"/>
        <end position="760"/>
    </location>
</feature>
<dbReference type="InterPro" id="IPR020103">
    <property type="entry name" value="PsdUridine_synth_cat_dom_sf"/>
</dbReference>
<gene>
    <name evidence="6" type="ORF">Rsub_12987</name>
</gene>
<feature type="compositionally biased region" description="Low complexity" evidence="4">
    <location>
        <begin position="581"/>
        <end position="592"/>
    </location>
</feature>
<dbReference type="NCBIfam" id="TIGR00094">
    <property type="entry name" value="tRNA_TruD_broad"/>
    <property type="match status" value="1"/>
</dbReference>
<dbReference type="EMBL" id="BDRX01000200">
    <property type="protein sequence ID" value="GBG00206.1"/>
    <property type="molecule type" value="Genomic_DNA"/>
</dbReference>
<feature type="region of interest" description="Disordered" evidence="4">
    <location>
        <begin position="737"/>
        <end position="761"/>
    </location>
</feature>
<dbReference type="GO" id="GO:0001522">
    <property type="term" value="P:pseudouridine synthesis"/>
    <property type="evidence" value="ECO:0007669"/>
    <property type="project" value="InterPro"/>
</dbReference>
<proteinExistence type="inferred from homology"/>
<name>A0A2V0PS98_9CHLO</name>
<dbReference type="InterPro" id="IPR001656">
    <property type="entry name" value="PsdUridine_synth_TruD"/>
</dbReference>
<dbReference type="InterPro" id="IPR011760">
    <property type="entry name" value="PsdUridine_synth_TruD_insert"/>
</dbReference>
<accession>A0A2V0PS98</accession>
<evidence type="ECO:0000256" key="4">
    <source>
        <dbReference type="SAM" id="MobiDB-lite"/>
    </source>
</evidence>
<feature type="compositionally biased region" description="Acidic residues" evidence="4">
    <location>
        <begin position="604"/>
        <end position="634"/>
    </location>
</feature>
<dbReference type="GO" id="GO:0005634">
    <property type="term" value="C:nucleus"/>
    <property type="evidence" value="ECO:0007669"/>
    <property type="project" value="TreeGrafter"/>
</dbReference>
<dbReference type="Pfam" id="PF01142">
    <property type="entry name" value="TruD"/>
    <property type="match status" value="2"/>
</dbReference>
<feature type="region of interest" description="Disordered" evidence="4">
    <location>
        <begin position="842"/>
        <end position="892"/>
    </location>
</feature>
<feature type="region of interest" description="Disordered" evidence="4">
    <location>
        <begin position="558"/>
        <end position="673"/>
    </location>
</feature>
<feature type="compositionally biased region" description="Gly residues" evidence="4">
    <location>
        <begin position="649"/>
        <end position="665"/>
    </location>
</feature>
<evidence type="ECO:0000256" key="1">
    <source>
        <dbReference type="ARBA" id="ARBA00007953"/>
    </source>
</evidence>
<feature type="compositionally biased region" description="Gly residues" evidence="4">
    <location>
        <begin position="593"/>
        <end position="603"/>
    </location>
</feature>
<evidence type="ECO:0000313" key="7">
    <source>
        <dbReference type="Proteomes" id="UP000247498"/>
    </source>
</evidence>
<evidence type="ECO:0000256" key="3">
    <source>
        <dbReference type="ARBA" id="ARBA00023235"/>
    </source>
</evidence>
<feature type="compositionally biased region" description="Gly residues" evidence="4">
    <location>
        <begin position="448"/>
        <end position="472"/>
    </location>
</feature>
<dbReference type="GO" id="GO:0003723">
    <property type="term" value="F:RNA binding"/>
    <property type="evidence" value="ECO:0007669"/>
    <property type="project" value="InterPro"/>
</dbReference>
<feature type="compositionally biased region" description="Basic and acidic residues" evidence="4">
    <location>
        <begin position="920"/>
        <end position="929"/>
    </location>
</feature>
<feature type="compositionally biased region" description="Low complexity" evidence="4">
    <location>
        <begin position="750"/>
        <end position="759"/>
    </location>
</feature>
<comment type="similarity">
    <text evidence="1">Belongs to the pseudouridine synthase TruD family.</text>
</comment>
<keyword evidence="7" id="KW-1185">Reference proteome</keyword>
<feature type="region of interest" description="Disordered" evidence="4">
    <location>
        <begin position="448"/>
        <end position="505"/>
    </location>
</feature>
<keyword evidence="3" id="KW-0413">Isomerase</keyword>
<comment type="caution">
    <text evidence="6">The sequence shown here is derived from an EMBL/GenBank/DDBJ whole genome shotgun (WGS) entry which is preliminary data.</text>
</comment>
<keyword evidence="2" id="KW-0819">tRNA processing</keyword>
<dbReference type="GO" id="GO:0009982">
    <property type="term" value="F:pseudouridine synthase activity"/>
    <property type="evidence" value="ECO:0007669"/>
    <property type="project" value="InterPro"/>
</dbReference>
<dbReference type="InParanoid" id="A0A2V0PS98"/>
<feature type="compositionally biased region" description="Low complexity" evidence="4">
    <location>
        <begin position="491"/>
        <end position="502"/>
    </location>
</feature>
<dbReference type="Gene3D" id="3.30.2350.20">
    <property type="entry name" value="TruD, catalytic domain"/>
    <property type="match status" value="2"/>
</dbReference>
<dbReference type="PROSITE" id="PS01268">
    <property type="entry name" value="UPF0024"/>
    <property type="match status" value="1"/>
</dbReference>
<feature type="region of interest" description="Disordered" evidence="4">
    <location>
        <begin position="920"/>
        <end position="958"/>
    </location>
</feature>